<dbReference type="EMBL" id="AP026729">
    <property type="protein sequence ID" value="BDQ63225.1"/>
    <property type="molecule type" value="Genomic_DNA"/>
</dbReference>
<reference evidence="1" key="1">
    <citation type="submission" date="2022-08" db="EMBL/GenBank/DDBJ databases">
        <title>Molecular epidemiological analysis of five strains of VanD-type vancomycin-resistant Enterococcus faecalis.</title>
        <authorList>
            <person name="Mimura K."/>
            <person name="Hashimoto Y."/>
            <person name="Tomita H."/>
        </authorList>
    </citation>
    <scope>NUCLEOTIDE SEQUENCE</scope>
    <source>
        <strain evidence="1">SVR2332</strain>
    </source>
</reference>
<accession>A0AC59HUH7</accession>
<organism evidence="1 2">
    <name type="scientific">Enterococcus faecalis</name>
    <name type="common">Streptococcus faecalis</name>
    <dbReference type="NCBI Taxonomy" id="1351"/>
    <lineage>
        <taxon>Bacteria</taxon>
        <taxon>Bacillati</taxon>
        <taxon>Bacillota</taxon>
        <taxon>Bacilli</taxon>
        <taxon>Lactobacillales</taxon>
        <taxon>Enterococcaceae</taxon>
        <taxon>Enterococcus</taxon>
    </lineage>
</organism>
<evidence type="ECO:0000313" key="1">
    <source>
        <dbReference type="EMBL" id="BDQ63225.1"/>
    </source>
</evidence>
<gene>
    <name evidence="1" type="ORF">EfsSVR2332_33030</name>
</gene>
<evidence type="ECO:0000313" key="2">
    <source>
        <dbReference type="Proteomes" id="UP001317613"/>
    </source>
</evidence>
<sequence length="805" mass="89439">MLKVSERFLEKIKSMDRNIVTRITAKNKVYTGNDVNYLKLDYGAMVGDSLQIGSTYSNSLEIEFCSVITEFEEMDEIVIELGVVIHDAESDISSVKPAKVGSAKIGSAKLVGYKPTEYEYVNMGTFYITESDPDRNEKKTTIKALDSFVYMEGMYKSELPEMETIRNIAIDIANKAGIKVDLSSFNGLSTVRIKTPKNCTYRQAIGMIAQFECGYAHFNRDGLLTIRNLTDPRFQITPSEYFMKGLKKNELMYKLGGISCEVRSDEEGSSETILLKAGSDKGAQIKLSNNSMTQTLLDDMYVKLRNLNFYPYNLSWRGNPALEVGDWITFTDREGNKFKSPNLSYSLEYRGGLKGTSSADTKAISSQTTQFKGPIQQQLDDLYSRVDAAGKNNVYDGTDEPKNPKEGDLWFKPNGPDTEIWIYRDGKWVMQTSTALDEDIKEKIENSTPSDEIVKTINLSQEMDGKEWLKITGAKIWLTDQTKIDDAIITHGMIGSVDAGTIKVGTLDAGKIRVVNLDASAISTGTLTAINIEGVRIKSATITSIGQDFTMIEDNGSITWKRNSDQKEIFKFYTTLINQKEGNVRLEVSDEGSFTIFNKKLNKAFLSFFGATNNMSGTANLDNFYVVGSGHSLNFAPGSFGYSSTASKSPSLNVSSSGFSIGNNDTKVLGSSGGRISISATSTSVTGNLSVTGSKNSLVDTENYGQRLLNAYETPEYYFADYGKSVTGSDGQVKIEIESIFLETIFTNNENYHVMLSPYGEGSIWVEEIKSTYFIVKSDKPEIPFSWNIIAYRKNYEDVRLNQPQ</sequence>
<dbReference type="Proteomes" id="UP001317613">
    <property type="component" value="Chromosome"/>
</dbReference>
<proteinExistence type="predicted"/>
<protein>
    <submittedName>
        <fullName evidence="1">Uncharacterized protein</fullName>
    </submittedName>
</protein>
<name>A0AC59HUH7_ENTFL</name>